<dbReference type="CDD" id="cd19071">
    <property type="entry name" value="AKR_AKR1-5-like"/>
    <property type="match status" value="1"/>
</dbReference>
<dbReference type="EMBL" id="CAMXCT010000029">
    <property type="protein sequence ID" value="CAI3972715.1"/>
    <property type="molecule type" value="Genomic_DNA"/>
</dbReference>
<keyword evidence="3" id="KW-0560">Oxidoreductase</keyword>
<comment type="caution">
    <text evidence="5">The sequence shown here is derived from an EMBL/GenBank/DDBJ whole genome shotgun (WGS) entry which is preliminary data.</text>
</comment>
<reference evidence="6 7" key="2">
    <citation type="submission" date="2024-05" db="EMBL/GenBank/DDBJ databases">
        <authorList>
            <person name="Chen Y."/>
            <person name="Shah S."/>
            <person name="Dougan E. K."/>
            <person name="Thang M."/>
            <person name="Chan C."/>
        </authorList>
    </citation>
    <scope>NUCLEOTIDE SEQUENCE [LARGE SCALE GENOMIC DNA]</scope>
</reference>
<reference evidence="5" key="1">
    <citation type="submission" date="2022-10" db="EMBL/GenBank/DDBJ databases">
        <authorList>
            <person name="Chen Y."/>
            <person name="Dougan E. K."/>
            <person name="Chan C."/>
            <person name="Rhodes N."/>
            <person name="Thang M."/>
        </authorList>
    </citation>
    <scope>NUCLEOTIDE SEQUENCE</scope>
</reference>
<name>A0A9P1BHP1_9DINO</name>
<dbReference type="OrthoDB" id="416253at2759"/>
<dbReference type="PANTHER" id="PTHR43827:SF3">
    <property type="entry name" value="NADP-DEPENDENT OXIDOREDUCTASE DOMAIN-CONTAINING PROTEIN"/>
    <property type="match status" value="1"/>
</dbReference>
<dbReference type="AlphaFoldDB" id="A0A9P1BHP1"/>
<dbReference type="PRINTS" id="PR00069">
    <property type="entry name" value="ALDKETRDTASE"/>
</dbReference>
<accession>A0A9P1BHP1</accession>
<sequence>MPLTQVFSASRLLFAEQNCLDLPPAAVLLSLPLSVEAEVKGGSGASRNVVLNDGLQFPKASFGLQVYDDETAERLTLQAIEAGYRNFFASVLAGNQKGFARAVQKSGVPREEFFICGSVVSNLAQDFDDAYSTTKEGCDKNLEVLAEGGITKLDMILLDYPAKDCETIRGQWKAFEEMKAAKQTKSLAVSNFSPEQLDCILADPDATKPVLNQLPYSPKNYDAKAVEENGKRGILVQAWGPLGSGSLGISASSACEEIGQKYGKSAAQVALSFGSFRNLLDATELGPIIGIRSAQSDVESFERDELDELSSPKDLSDPFW</sequence>
<evidence type="ECO:0000313" key="5">
    <source>
        <dbReference type="EMBL" id="CAI3972715.1"/>
    </source>
</evidence>
<dbReference type="SUPFAM" id="SSF51430">
    <property type="entry name" value="NAD(P)-linked oxidoreductase"/>
    <property type="match status" value="1"/>
</dbReference>
<comment type="similarity">
    <text evidence="1">Belongs to the aldo/keto reductase family.</text>
</comment>
<feature type="domain" description="NADP-dependent oxidoreductase" evidence="4">
    <location>
        <begin position="63"/>
        <end position="275"/>
    </location>
</feature>
<dbReference type="GO" id="GO:0016616">
    <property type="term" value="F:oxidoreductase activity, acting on the CH-OH group of donors, NAD or NADP as acceptor"/>
    <property type="evidence" value="ECO:0007669"/>
    <property type="project" value="UniProtKB-ARBA"/>
</dbReference>
<organism evidence="5">
    <name type="scientific">Cladocopium goreaui</name>
    <dbReference type="NCBI Taxonomy" id="2562237"/>
    <lineage>
        <taxon>Eukaryota</taxon>
        <taxon>Sar</taxon>
        <taxon>Alveolata</taxon>
        <taxon>Dinophyceae</taxon>
        <taxon>Suessiales</taxon>
        <taxon>Symbiodiniaceae</taxon>
        <taxon>Cladocopium</taxon>
    </lineage>
</organism>
<dbReference type="EMBL" id="CAMXCT030000029">
    <property type="protein sequence ID" value="CAL4760027.1"/>
    <property type="molecule type" value="Genomic_DNA"/>
</dbReference>
<dbReference type="InterPro" id="IPR036812">
    <property type="entry name" value="NAD(P)_OxRdtase_dom_sf"/>
</dbReference>
<dbReference type="PANTHER" id="PTHR43827">
    <property type="entry name" value="2,5-DIKETO-D-GLUCONIC ACID REDUCTASE"/>
    <property type="match status" value="1"/>
</dbReference>
<evidence type="ECO:0000313" key="7">
    <source>
        <dbReference type="Proteomes" id="UP001152797"/>
    </source>
</evidence>
<dbReference type="InterPro" id="IPR020471">
    <property type="entry name" value="AKR"/>
</dbReference>
<dbReference type="Proteomes" id="UP001152797">
    <property type="component" value="Unassembled WGS sequence"/>
</dbReference>
<keyword evidence="7" id="KW-1185">Reference proteome</keyword>
<evidence type="ECO:0000256" key="1">
    <source>
        <dbReference type="ARBA" id="ARBA00007905"/>
    </source>
</evidence>
<proteinExistence type="inferred from homology"/>
<evidence type="ECO:0000313" key="6">
    <source>
        <dbReference type="EMBL" id="CAL4760027.1"/>
    </source>
</evidence>
<dbReference type="Gene3D" id="3.20.20.100">
    <property type="entry name" value="NADP-dependent oxidoreductase domain"/>
    <property type="match status" value="1"/>
</dbReference>
<dbReference type="Pfam" id="PF00248">
    <property type="entry name" value="Aldo_ket_red"/>
    <property type="match status" value="1"/>
</dbReference>
<evidence type="ECO:0000256" key="3">
    <source>
        <dbReference type="ARBA" id="ARBA00023002"/>
    </source>
</evidence>
<dbReference type="EMBL" id="CAMXCT020000029">
    <property type="protein sequence ID" value="CAL1126090.1"/>
    <property type="molecule type" value="Genomic_DNA"/>
</dbReference>
<evidence type="ECO:0000256" key="2">
    <source>
        <dbReference type="ARBA" id="ARBA00022857"/>
    </source>
</evidence>
<keyword evidence="2" id="KW-0521">NADP</keyword>
<protein>
    <submittedName>
        <fullName evidence="6">9,11-endoperoxide prostaglandin H2 reductase (Prostaglandin F2-alpha synthase)</fullName>
    </submittedName>
</protein>
<evidence type="ECO:0000259" key="4">
    <source>
        <dbReference type="Pfam" id="PF00248"/>
    </source>
</evidence>
<gene>
    <name evidence="5" type="ORF">C1SCF055_LOCUS1275</name>
</gene>
<dbReference type="InterPro" id="IPR023210">
    <property type="entry name" value="NADP_OxRdtase_dom"/>
</dbReference>